<evidence type="ECO:0000313" key="2">
    <source>
        <dbReference type="Proteomes" id="UP001221757"/>
    </source>
</evidence>
<dbReference type="Proteomes" id="UP001221757">
    <property type="component" value="Unassembled WGS sequence"/>
</dbReference>
<protein>
    <recommendedName>
        <fullName evidence="3">F-box domain-containing protein</fullName>
    </recommendedName>
</protein>
<sequence>MNPEGRTWYLISRLSKLARRTRRPAQTRVLRLSIAARDHGTLSTFRIHSEILFAPHCRAWTLDVLNSFPLTTLSISGRGVPTDVLDTLLSQTEIPTLSDLSLVKCEITRSGLHRFLARHPSITSLHFDDLPESVFVPDVSVLLWGPLPDFLPRLATLSAAAPKVACILHAMPHTAALRTVRVHSAMDKFDILIADISLIGFAPRLAPPIALSLVLPVPDVLRSIPDLDRAFSTNSTLQTTVSTLEFVFGDSAARALATYVALARLAAFPMLRTIELVGGDGADTARILAAFQARAPGVERVVWRTT</sequence>
<dbReference type="AlphaFoldDB" id="A0AAD7GHZ8"/>
<dbReference type="EMBL" id="JARKIE010000056">
    <property type="protein sequence ID" value="KAJ7691787.1"/>
    <property type="molecule type" value="Genomic_DNA"/>
</dbReference>
<evidence type="ECO:0008006" key="3">
    <source>
        <dbReference type="Google" id="ProtNLM"/>
    </source>
</evidence>
<gene>
    <name evidence="1" type="ORF">B0H17DRAFT_1200902</name>
</gene>
<reference evidence="1" key="1">
    <citation type="submission" date="2023-03" db="EMBL/GenBank/DDBJ databases">
        <title>Massive genome expansion in bonnet fungi (Mycena s.s.) driven by repeated elements and novel gene families across ecological guilds.</title>
        <authorList>
            <consortium name="Lawrence Berkeley National Laboratory"/>
            <person name="Harder C.B."/>
            <person name="Miyauchi S."/>
            <person name="Viragh M."/>
            <person name="Kuo A."/>
            <person name="Thoen E."/>
            <person name="Andreopoulos B."/>
            <person name="Lu D."/>
            <person name="Skrede I."/>
            <person name="Drula E."/>
            <person name="Henrissat B."/>
            <person name="Morin E."/>
            <person name="Kohler A."/>
            <person name="Barry K."/>
            <person name="LaButti K."/>
            <person name="Morin E."/>
            <person name="Salamov A."/>
            <person name="Lipzen A."/>
            <person name="Mereny Z."/>
            <person name="Hegedus B."/>
            <person name="Baldrian P."/>
            <person name="Stursova M."/>
            <person name="Weitz H."/>
            <person name="Taylor A."/>
            <person name="Grigoriev I.V."/>
            <person name="Nagy L.G."/>
            <person name="Martin F."/>
            <person name="Kauserud H."/>
        </authorList>
    </citation>
    <scope>NUCLEOTIDE SEQUENCE</scope>
    <source>
        <strain evidence="1">CBHHK067</strain>
    </source>
</reference>
<evidence type="ECO:0000313" key="1">
    <source>
        <dbReference type="EMBL" id="KAJ7691787.1"/>
    </source>
</evidence>
<organism evidence="1 2">
    <name type="scientific">Mycena rosella</name>
    <name type="common">Pink bonnet</name>
    <name type="synonym">Agaricus rosellus</name>
    <dbReference type="NCBI Taxonomy" id="1033263"/>
    <lineage>
        <taxon>Eukaryota</taxon>
        <taxon>Fungi</taxon>
        <taxon>Dikarya</taxon>
        <taxon>Basidiomycota</taxon>
        <taxon>Agaricomycotina</taxon>
        <taxon>Agaricomycetes</taxon>
        <taxon>Agaricomycetidae</taxon>
        <taxon>Agaricales</taxon>
        <taxon>Marasmiineae</taxon>
        <taxon>Mycenaceae</taxon>
        <taxon>Mycena</taxon>
    </lineage>
</organism>
<accession>A0AAD7GHZ8</accession>
<keyword evidence="2" id="KW-1185">Reference proteome</keyword>
<comment type="caution">
    <text evidence="1">The sequence shown here is derived from an EMBL/GenBank/DDBJ whole genome shotgun (WGS) entry which is preliminary data.</text>
</comment>
<proteinExistence type="predicted"/>
<name>A0AAD7GHZ8_MYCRO</name>